<evidence type="ECO:0000256" key="1">
    <source>
        <dbReference type="SAM" id="MobiDB-lite"/>
    </source>
</evidence>
<feature type="compositionally biased region" description="Basic and acidic residues" evidence="1">
    <location>
        <begin position="8"/>
        <end position="18"/>
    </location>
</feature>
<feature type="region of interest" description="Disordered" evidence="1">
    <location>
        <begin position="1"/>
        <end position="69"/>
    </location>
</feature>
<dbReference type="Ensembl" id="ENSJHYT00000022950.1">
    <property type="protein sequence ID" value="ENSJHYP00000019018.1"/>
    <property type="gene ID" value="ENSJHYG00000014465.1"/>
</dbReference>
<proteinExistence type="predicted"/>
<reference evidence="2" key="1">
    <citation type="submission" date="2025-08" db="UniProtKB">
        <authorList>
            <consortium name="Ensembl"/>
        </authorList>
    </citation>
    <scope>IDENTIFICATION</scope>
</reference>
<dbReference type="Proteomes" id="UP000694408">
    <property type="component" value="Unplaced"/>
</dbReference>
<sequence length="108" mass="12770">MHHCRRLRSPEQDGEPGHRWKRRRSRSRECEGRLRYPPRRELARRSRSRRRTVTHRRGQTHTREPRGTATCGGVALRARCRERSPPGVVHTLHHLPKSAFTEAAHDFI</sequence>
<protein>
    <submittedName>
        <fullName evidence="2">Uncharacterized protein</fullName>
    </submittedName>
</protein>
<evidence type="ECO:0000313" key="2">
    <source>
        <dbReference type="Ensembl" id="ENSJHYP00000019018.1"/>
    </source>
</evidence>
<dbReference type="AlphaFoldDB" id="A0A8C5NRQ0"/>
<feature type="compositionally biased region" description="Basic and acidic residues" evidence="1">
    <location>
        <begin position="27"/>
        <end position="44"/>
    </location>
</feature>
<accession>A0A8C5NRQ0</accession>
<keyword evidence="3" id="KW-1185">Reference proteome</keyword>
<evidence type="ECO:0000313" key="3">
    <source>
        <dbReference type="Proteomes" id="UP000694408"/>
    </source>
</evidence>
<organism evidence="2 3">
    <name type="scientific">Junco hyemalis</name>
    <name type="common">Dark-eyed junco</name>
    <dbReference type="NCBI Taxonomy" id="40217"/>
    <lineage>
        <taxon>Eukaryota</taxon>
        <taxon>Metazoa</taxon>
        <taxon>Chordata</taxon>
        <taxon>Craniata</taxon>
        <taxon>Vertebrata</taxon>
        <taxon>Euteleostomi</taxon>
        <taxon>Archelosauria</taxon>
        <taxon>Archosauria</taxon>
        <taxon>Dinosauria</taxon>
        <taxon>Saurischia</taxon>
        <taxon>Theropoda</taxon>
        <taxon>Coelurosauria</taxon>
        <taxon>Aves</taxon>
        <taxon>Neognathae</taxon>
        <taxon>Neoaves</taxon>
        <taxon>Telluraves</taxon>
        <taxon>Australaves</taxon>
        <taxon>Passeriformes</taxon>
        <taxon>Passerellidae</taxon>
        <taxon>Junco</taxon>
    </lineage>
</organism>
<feature type="compositionally biased region" description="Basic residues" evidence="1">
    <location>
        <begin position="45"/>
        <end position="60"/>
    </location>
</feature>
<reference evidence="2" key="2">
    <citation type="submission" date="2025-09" db="UniProtKB">
        <authorList>
            <consortium name="Ensembl"/>
        </authorList>
    </citation>
    <scope>IDENTIFICATION</scope>
</reference>
<name>A0A8C5NRQ0_JUNHY</name>